<feature type="compositionally biased region" description="Basic and acidic residues" evidence="4">
    <location>
        <begin position="343"/>
        <end position="377"/>
    </location>
</feature>
<dbReference type="GO" id="GO:0022627">
    <property type="term" value="C:cytosolic small ribosomal subunit"/>
    <property type="evidence" value="ECO:0007669"/>
    <property type="project" value="TreeGrafter"/>
</dbReference>
<dbReference type="InterPro" id="IPR050437">
    <property type="entry name" value="Ribos_protein_bS1-like"/>
</dbReference>
<protein>
    <submittedName>
        <fullName evidence="6">30S ribosomal protein S1</fullName>
    </submittedName>
</protein>
<keyword evidence="2 6" id="KW-0689">Ribosomal protein</keyword>
<dbReference type="PANTHER" id="PTHR10724">
    <property type="entry name" value="30S RIBOSOMAL PROTEIN S1"/>
    <property type="match status" value="1"/>
</dbReference>
<sequence length="404" mass="44207">MVEEMKDLDLNTLQRGDIVKGKITKIEDGQALVDVGYKYDGVIPIGELSVLRVDNVRDVVAEGDELELKVLRINDDEGKLILSKKAVDSVKSWDELERKYEAGEVLEVKVADVVKGGLVVDLGVRAFIPASLVERHFVEDFSDYKGRTLRVKIVEFDRNDNKIILSAKAVLDQEFESQKEDRLNAIQPGQVLTGTVQRLTNFGAFVDLGGVDGLVHISEMAHHRVDTPADVVKEGDTVNVKVLKVDPSAGRISLSIKAAAPGPWSNIGDKFHAGEIVTGTVKRLVSFGAFVELLPGVEGLVHISQIANRHVATADEVLEIGQEVKVKVLDVNEAEQRISLSIREVEGGEREPRGDRGDRGGDRGERRGGGRNNRDRAPMNYSTQDEGESGLGTLGDVFGDLFKK</sequence>
<dbReference type="OrthoDB" id="9804077at2"/>
<dbReference type="eggNOG" id="COG0539">
    <property type="taxonomic scope" value="Bacteria"/>
</dbReference>
<dbReference type="GO" id="GO:0006412">
    <property type="term" value="P:translation"/>
    <property type="evidence" value="ECO:0007669"/>
    <property type="project" value="TreeGrafter"/>
</dbReference>
<dbReference type="GO" id="GO:0003735">
    <property type="term" value="F:structural constituent of ribosome"/>
    <property type="evidence" value="ECO:0007669"/>
    <property type="project" value="TreeGrafter"/>
</dbReference>
<gene>
    <name evidence="6" type="ORF">EL26_08385</name>
</gene>
<reference evidence="6 7" key="1">
    <citation type="journal article" date="2013" name="Int. J. Syst. Evol. Microbiol.">
        <title>Tumebacillus flagellatus sp. nov., an alpha-amylase/pullulanase-producing bacterium isolated from cassava wastewater.</title>
        <authorList>
            <person name="Wang Q."/>
            <person name="Xie N."/>
            <person name="Qin Y."/>
            <person name="Shen N."/>
            <person name="Zhu J."/>
            <person name="Mi H."/>
            <person name="Huang R."/>
        </authorList>
    </citation>
    <scope>NUCLEOTIDE SEQUENCE [LARGE SCALE GENOMIC DNA]</scope>
    <source>
        <strain evidence="6 7">GST4</strain>
    </source>
</reference>
<dbReference type="SMART" id="SM00316">
    <property type="entry name" value="S1"/>
    <property type="match status" value="4"/>
</dbReference>
<dbReference type="Proteomes" id="UP000027931">
    <property type="component" value="Unassembled WGS sequence"/>
</dbReference>
<evidence type="ECO:0000256" key="2">
    <source>
        <dbReference type="ARBA" id="ARBA00022980"/>
    </source>
</evidence>
<dbReference type="AlphaFoldDB" id="A0A074LT48"/>
<organism evidence="6 7">
    <name type="scientific">Tumebacillus flagellatus</name>
    <dbReference type="NCBI Taxonomy" id="1157490"/>
    <lineage>
        <taxon>Bacteria</taxon>
        <taxon>Bacillati</taxon>
        <taxon>Bacillota</taxon>
        <taxon>Bacilli</taxon>
        <taxon>Bacillales</taxon>
        <taxon>Alicyclobacillaceae</taxon>
        <taxon>Tumebacillus</taxon>
    </lineage>
</organism>
<evidence type="ECO:0000256" key="4">
    <source>
        <dbReference type="SAM" id="MobiDB-lite"/>
    </source>
</evidence>
<evidence type="ECO:0000256" key="1">
    <source>
        <dbReference type="ARBA" id="ARBA00006767"/>
    </source>
</evidence>
<dbReference type="RefSeq" id="WP_038086491.1">
    <property type="nucleotide sequence ID" value="NZ_JMIR01000009.1"/>
</dbReference>
<evidence type="ECO:0000259" key="5">
    <source>
        <dbReference type="PROSITE" id="PS50126"/>
    </source>
</evidence>
<dbReference type="EMBL" id="JMIR01000009">
    <property type="protein sequence ID" value="KEO83665.1"/>
    <property type="molecule type" value="Genomic_DNA"/>
</dbReference>
<feature type="domain" description="S1 motif" evidence="5">
    <location>
        <begin position="274"/>
        <end position="343"/>
    </location>
</feature>
<feature type="region of interest" description="Disordered" evidence="4">
    <location>
        <begin position="343"/>
        <end position="404"/>
    </location>
</feature>
<proteinExistence type="inferred from homology"/>
<dbReference type="CDD" id="cd04465">
    <property type="entry name" value="S1_RPS1_repeat_ec2_hs2"/>
    <property type="match status" value="1"/>
</dbReference>
<evidence type="ECO:0000313" key="6">
    <source>
        <dbReference type="EMBL" id="KEO83665.1"/>
    </source>
</evidence>
<dbReference type="GO" id="GO:0003729">
    <property type="term" value="F:mRNA binding"/>
    <property type="evidence" value="ECO:0007669"/>
    <property type="project" value="TreeGrafter"/>
</dbReference>
<feature type="domain" description="S1 motif" evidence="5">
    <location>
        <begin position="16"/>
        <end position="85"/>
    </location>
</feature>
<dbReference type="NCBIfam" id="NF005208">
    <property type="entry name" value="PRK06676.1"/>
    <property type="match status" value="1"/>
</dbReference>
<dbReference type="CDD" id="cd05688">
    <property type="entry name" value="S1_RPS1_repeat_ec3"/>
    <property type="match status" value="1"/>
</dbReference>
<dbReference type="InterPro" id="IPR012340">
    <property type="entry name" value="NA-bd_OB-fold"/>
</dbReference>
<feature type="domain" description="S1 motif" evidence="5">
    <location>
        <begin position="189"/>
        <end position="257"/>
    </location>
</feature>
<comment type="similarity">
    <text evidence="1">Belongs to the bacterial ribosomal protein bS1 family.</text>
</comment>
<keyword evidence="3" id="KW-0687">Ribonucleoprotein</keyword>
<feature type="domain" description="S1 motif" evidence="5">
    <location>
        <begin position="103"/>
        <end position="168"/>
    </location>
</feature>
<comment type="caution">
    <text evidence="6">The sequence shown here is derived from an EMBL/GenBank/DDBJ whole genome shotgun (WGS) entry which is preliminary data.</text>
</comment>
<dbReference type="STRING" id="1157490.EL26_08385"/>
<name>A0A074LT48_9BACL</name>
<dbReference type="Gene3D" id="2.40.50.140">
    <property type="entry name" value="Nucleic acid-binding proteins"/>
    <property type="match status" value="4"/>
</dbReference>
<keyword evidence="7" id="KW-1185">Reference proteome</keyword>
<dbReference type="InterPro" id="IPR003029">
    <property type="entry name" value="S1_domain"/>
</dbReference>
<dbReference type="PRINTS" id="PR00681">
    <property type="entry name" value="RIBOSOMALS1"/>
</dbReference>
<evidence type="ECO:0000313" key="7">
    <source>
        <dbReference type="Proteomes" id="UP000027931"/>
    </source>
</evidence>
<dbReference type="SUPFAM" id="SSF50249">
    <property type="entry name" value="Nucleic acid-binding proteins"/>
    <property type="match status" value="4"/>
</dbReference>
<dbReference type="FunFam" id="2.40.50.140:FF:000051">
    <property type="entry name" value="RNA-binding transcriptional accessory protein"/>
    <property type="match status" value="2"/>
</dbReference>
<accession>A0A074LT48</accession>
<dbReference type="CDD" id="cd05687">
    <property type="entry name" value="S1_RPS1_repeat_ec1_hs1"/>
    <property type="match status" value="1"/>
</dbReference>
<dbReference type="PANTHER" id="PTHR10724:SF7">
    <property type="entry name" value="SMALL RIBOSOMAL SUBUNIT PROTEIN BS1C"/>
    <property type="match status" value="1"/>
</dbReference>
<dbReference type="InterPro" id="IPR035104">
    <property type="entry name" value="Ribosomal_protein_S1-like"/>
</dbReference>
<dbReference type="PROSITE" id="PS50126">
    <property type="entry name" value="S1"/>
    <property type="match status" value="4"/>
</dbReference>
<evidence type="ECO:0000256" key="3">
    <source>
        <dbReference type="ARBA" id="ARBA00023274"/>
    </source>
</evidence>
<dbReference type="Pfam" id="PF00575">
    <property type="entry name" value="S1"/>
    <property type="match status" value="4"/>
</dbReference>